<dbReference type="Proteomes" id="UP000006727">
    <property type="component" value="Chromosome 11"/>
</dbReference>
<sequence>MQVVEEIRQREKGSGNFWIVPVLLLLPLHLVVCVHCALVGCLSLFAFMSLLCMRSGSALGDMRISSTSIGS</sequence>
<protein>
    <submittedName>
        <fullName evidence="2 3">Uncharacterized protein</fullName>
    </submittedName>
</protein>
<gene>
    <name evidence="2" type="ORF">PHYPA_014916</name>
</gene>
<evidence type="ECO:0000256" key="1">
    <source>
        <dbReference type="SAM" id="Phobius"/>
    </source>
</evidence>
<dbReference type="AlphaFoldDB" id="A0A2K1JUD7"/>
<feature type="transmembrane region" description="Helical" evidence="1">
    <location>
        <begin position="20"/>
        <end position="53"/>
    </location>
</feature>
<dbReference type="InParanoid" id="A0A2K1JUD7"/>
<evidence type="ECO:0000313" key="2">
    <source>
        <dbReference type="EMBL" id="PNR45145.1"/>
    </source>
</evidence>
<keyword evidence="1" id="KW-0472">Membrane</keyword>
<reference evidence="2 4" key="2">
    <citation type="journal article" date="2018" name="Plant J.">
        <title>The Physcomitrella patens chromosome-scale assembly reveals moss genome structure and evolution.</title>
        <authorList>
            <person name="Lang D."/>
            <person name="Ullrich K.K."/>
            <person name="Murat F."/>
            <person name="Fuchs J."/>
            <person name="Jenkins J."/>
            <person name="Haas F.B."/>
            <person name="Piednoel M."/>
            <person name="Gundlach H."/>
            <person name="Van Bel M."/>
            <person name="Meyberg R."/>
            <person name="Vives C."/>
            <person name="Morata J."/>
            <person name="Symeonidi A."/>
            <person name="Hiss M."/>
            <person name="Muchero W."/>
            <person name="Kamisugi Y."/>
            <person name="Saleh O."/>
            <person name="Blanc G."/>
            <person name="Decker E.L."/>
            <person name="van Gessel N."/>
            <person name="Grimwood J."/>
            <person name="Hayes R.D."/>
            <person name="Graham S.W."/>
            <person name="Gunter L.E."/>
            <person name="McDaniel S.F."/>
            <person name="Hoernstein S.N.W."/>
            <person name="Larsson A."/>
            <person name="Li F.W."/>
            <person name="Perroud P.F."/>
            <person name="Phillips J."/>
            <person name="Ranjan P."/>
            <person name="Rokshar D.S."/>
            <person name="Rothfels C.J."/>
            <person name="Schneider L."/>
            <person name="Shu S."/>
            <person name="Stevenson D.W."/>
            <person name="Thummler F."/>
            <person name="Tillich M."/>
            <person name="Villarreal Aguilar J.C."/>
            <person name="Widiez T."/>
            <person name="Wong G.K."/>
            <person name="Wymore A."/>
            <person name="Zhang Y."/>
            <person name="Zimmer A.D."/>
            <person name="Quatrano R.S."/>
            <person name="Mayer K.F.X."/>
            <person name="Goodstein D."/>
            <person name="Casacuberta J.M."/>
            <person name="Vandepoele K."/>
            <person name="Reski R."/>
            <person name="Cuming A.C."/>
            <person name="Tuskan G.A."/>
            <person name="Maumus F."/>
            <person name="Salse J."/>
            <person name="Schmutz J."/>
            <person name="Rensing S.A."/>
        </authorList>
    </citation>
    <scope>NUCLEOTIDE SEQUENCE [LARGE SCALE GENOMIC DNA]</scope>
    <source>
        <strain evidence="3 4">cv. Gransden 2004</strain>
    </source>
</reference>
<name>A0A2K1JUD7_PHYPA</name>
<reference evidence="2 4" key="1">
    <citation type="journal article" date="2008" name="Science">
        <title>The Physcomitrella genome reveals evolutionary insights into the conquest of land by plants.</title>
        <authorList>
            <person name="Rensing S."/>
            <person name="Lang D."/>
            <person name="Zimmer A."/>
            <person name="Terry A."/>
            <person name="Salamov A."/>
            <person name="Shapiro H."/>
            <person name="Nishiyama T."/>
            <person name="Perroud P.-F."/>
            <person name="Lindquist E."/>
            <person name="Kamisugi Y."/>
            <person name="Tanahashi T."/>
            <person name="Sakakibara K."/>
            <person name="Fujita T."/>
            <person name="Oishi K."/>
            <person name="Shin-I T."/>
            <person name="Kuroki Y."/>
            <person name="Toyoda A."/>
            <person name="Suzuki Y."/>
            <person name="Hashimoto A."/>
            <person name="Yamaguchi K."/>
            <person name="Sugano A."/>
            <person name="Kohara Y."/>
            <person name="Fujiyama A."/>
            <person name="Anterola A."/>
            <person name="Aoki S."/>
            <person name="Ashton N."/>
            <person name="Barbazuk W.B."/>
            <person name="Barker E."/>
            <person name="Bennetzen J."/>
            <person name="Bezanilla M."/>
            <person name="Blankenship R."/>
            <person name="Cho S.H."/>
            <person name="Dutcher S."/>
            <person name="Estelle M."/>
            <person name="Fawcett J.A."/>
            <person name="Gundlach H."/>
            <person name="Hanada K."/>
            <person name="Heyl A."/>
            <person name="Hicks K.A."/>
            <person name="Hugh J."/>
            <person name="Lohr M."/>
            <person name="Mayer K."/>
            <person name="Melkozernov A."/>
            <person name="Murata T."/>
            <person name="Nelson D."/>
            <person name="Pils B."/>
            <person name="Prigge M."/>
            <person name="Reiss B."/>
            <person name="Renner T."/>
            <person name="Rombauts S."/>
            <person name="Rushton P."/>
            <person name="Sanderfoot A."/>
            <person name="Schween G."/>
            <person name="Shiu S.-H."/>
            <person name="Stueber K."/>
            <person name="Theodoulou F.L."/>
            <person name="Tu H."/>
            <person name="Van de Peer Y."/>
            <person name="Verrier P.J."/>
            <person name="Waters E."/>
            <person name="Wood A."/>
            <person name="Yang L."/>
            <person name="Cove D."/>
            <person name="Cuming A."/>
            <person name="Hasebe M."/>
            <person name="Lucas S."/>
            <person name="Mishler D.B."/>
            <person name="Reski R."/>
            <person name="Grigoriev I."/>
            <person name="Quatrano R.S."/>
            <person name="Boore J.L."/>
        </authorList>
    </citation>
    <scope>NUCLEOTIDE SEQUENCE [LARGE SCALE GENOMIC DNA]</scope>
    <source>
        <strain evidence="3 4">cv. Gransden 2004</strain>
    </source>
</reference>
<dbReference type="EnsemblPlants" id="Pp3c11_11679V3.1">
    <property type="protein sequence ID" value="Pp3c11_11679V3.1"/>
    <property type="gene ID" value="Pp3c11_11679"/>
</dbReference>
<keyword evidence="4" id="KW-1185">Reference proteome</keyword>
<keyword evidence="1" id="KW-1133">Transmembrane helix</keyword>
<keyword evidence="1" id="KW-0812">Transmembrane</keyword>
<reference evidence="3" key="3">
    <citation type="submission" date="2020-12" db="UniProtKB">
        <authorList>
            <consortium name="EnsemblPlants"/>
        </authorList>
    </citation>
    <scope>IDENTIFICATION</scope>
</reference>
<evidence type="ECO:0000313" key="4">
    <source>
        <dbReference type="Proteomes" id="UP000006727"/>
    </source>
</evidence>
<accession>A0A2K1JUD7</accession>
<organism evidence="2">
    <name type="scientific">Physcomitrium patens</name>
    <name type="common">Spreading-leaved earth moss</name>
    <name type="synonym">Physcomitrella patens</name>
    <dbReference type="NCBI Taxonomy" id="3218"/>
    <lineage>
        <taxon>Eukaryota</taxon>
        <taxon>Viridiplantae</taxon>
        <taxon>Streptophyta</taxon>
        <taxon>Embryophyta</taxon>
        <taxon>Bryophyta</taxon>
        <taxon>Bryophytina</taxon>
        <taxon>Bryopsida</taxon>
        <taxon>Funariidae</taxon>
        <taxon>Funariales</taxon>
        <taxon>Funariaceae</taxon>
        <taxon>Physcomitrium</taxon>
    </lineage>
</organism>
<proteinExistence type="predicted"/>
<dbReference type="Gramene" id="Pp3c11_11679V3.1">
    <property type="protein sequence ID" value="Pp3c11_11679V3.1"/>
    <property type="gene ID" value="Pp3c11_11679"/>
</dbReference>
<dbReference type="EMBL" id="ABEU02000011">
    <property type="protein sequence ID" value="PNR45145.1"/>
    <property type="molecule type" value="Genomic_DNA"/>
</dbReference>
<evidence type="ECO:0000313" key="3">
    <source>
        <dbReference type="EnsemblPlants" id="Pp3c11_11679V3.1"/>
    </source>
</evidence>